<sequence>MTLQLNDLSEDYGMASAPVGLVEVRKRSGIYRNVFKRLFDLAVVLISSVVVAPLIGFLALLVALDGSAPFYLNDRVGRRGKTFRMLKLRTMVPNADRLLEDYLSHNAEALLEWNSTQKLKSDPRITRVGRFLRKSSLDELPQLWNVFVGDMSLVGPRPMMPSQRALYSGMAYYALRPGITGPWQVSDRNESEFSKRAEHDTRYDETLSLTTDLKLLMATIRVVLRGTGY</sequence>
<evidence type="ECO:0000256" key="1">
    <source>
        <dbReference type="ARBA" id="ARBA00004236"/>
    </source>
</evidence>
<evidence type="ECO:0000256" key="7">
    <source>
        <dbReference type="ARBA" id="ARBA00023136"/>
    </source>
</evidence>
<dbReference type="EMBL" id="OMOQ01000003">
    <property type="protein sequence ID" value="SPH24097.1"/>
    <property type="molecule type" value="Genomic_DNA"/>
</dbReference>
<protein>
    <submittedName>
        <fullName evidence="11">Undecaprenyl phosphate N,N'-diacetylbacillosamine 1-phosphate transferase</fullName>
        <ecNumber evidence="11">2.7.8.36</ecNumber>
    </submittedName>
</protein>
<evidence type="ECO:0000256" key="4">
    <source>
        <dbReference type="ARBA" id="ARBA00022679"/>
    </source>
</evidence>
<gene>
    <name evidence="11" type="primary">pglC</name>
    <name evidence="11" type="ORF">DEA8626_03146</name>
</gene>
<evidence type="ECO:0000256" key="2">
    <source>
        <dbReference type="ARBA" id="ARBA00006464"/>
    </source>
</evidence>
<dbReference type="PANTHER" id="PTHR30576:SF4">
    <property type="entry name" value="UNDECAPRENYL-PHOSPHATE GALACTOSE PHOSPHOTRANSFERASE"/>
    <property type="match status" value="1"/>
</dbReference>
<feature type="transmembrane region" description="Helical" evidence="9">
    <location>
        <begin position="38"/>
        <end position="64"/>
    </location>
</feature>
<organism evidence="11 12">
    <name type="scientific">Albidovulum aquaemixtae</name>
    <dbReference type="NCBI Taxonomy" id="1542388"/>
    <lineage>
        <taxon>Bacteria</taxon>
        <taxon>Pseudomonadati</taxon>
        <taxon>Pseudomonadota</taxon>
        <taxon>Alphaproteobacteria</taxon>
        <taxon>Rhodobacterales</taxon>
        <taxon>Paracoccaceae</taxon>
        <taxon>Albidovulum</taxon>
    </lineage>
</organism>
<comment type="similarity">
    <text evidence="2">Belongs to the bacterial sugar transferase family.</text>
</comment>
<dbReference type="GO" id="GO:0005886">
    <property type="term" value="C:plasma membrane"/>
    <property type="evidence" value="ECO:0007669"/>
    <property type="project" value="UniProtKB-SubCell"/>
</dbReference>
<evidence type="ECO:0000256" key="5">
    <source>
        <dbReference type="ARBA" id="ARBA00022692"/>
    </source>
</evidence>
<dbReference type="PANTHER" id="PTHR30576">
    <property type="entry name" value="COLANIC BIOSYNTHESIS UDP-GLUCOSE LIPID CARRIER TRANSFERASE"/>
    <property type="match status" value="1"/>
</dbReference>
<keyword evidence="3" id="KW-1003">Cell membrane</keyword>
<dbReference type="GO" id="GO:0000271">
    <property type="term" value="P:polysaccharide biosynthetic process"/>
    <property type="evidence" value="ECO:0007669"/>
    <property type="project" value="UniProtKB-KW"/>
</dbReference>
<reference evidence="11 12" key="1">
    <citation type="submission" date="2018-03" db="EMBL/GenBank/DDBJ databases">
        <authorList>
            <person name="Keele B.F."/>
        </authorList>
    </citation>
    <scope>NUCLEOTIDE SEQUENCE [LARGE SCALE GENOMIC DNA]</scope>
    <source>
        <strain evidence="11 12">CECT 8626</strain>
    </source>
</reference>
<keyword evidence="8" id="KW-0270">Exopolysaccharide synthesis</keyword>
<dbReference type="EC" id="2.7.8.36" evidence="11"/>
<evidence type="ECO:0000256" key="9">
    <source>
        <dbReference type="SAM" id="Phobius"/>
    </source>
</evidence>
<evidence type="ECO:0000256" key="6">
    <source>
        <dbReference type="ARBA" id="ARBA00022989"/>
    </source>
</evidence>
<keyword evidence="12" id="KW-1185">Reference proteome</keyword>
<evidence type="ECO:0000313" key="11">
    <source>
        <dbReference type="EMBL" id="SPH24097.1"/>
    </source>
</evidence>
<dbReference type="AlphaFoldDB" id="A0A2R8BL00"/>
<dbReference type="InterPro" id="IPR003362">
    <property type="entry name" value="Bact_transf"/>
</dbReference>
<keyword evidence="7 9" id="KW-0472">Membrane</keyword>
<keyword evidence="5 9" id="KW-0812">Transmembrane</keyword>
<evidence type="ECO:0000259" key="10">
    <source>
        <dbReference type="Pfam" id="PF02397"/>
    </source>
</evidence>
<name>A0A2R8BL00_9RHOB</name>
<proteinExistence type="inferred from homology"/>
<dbReference type="Pfam" id="PF02397">
    <property type="entry name" value="Bac_transf"/>
    <property type="match status" value="1"/>
</dbReference>
<accession>A0A2R8BL00</accession>
<feature type="domain" description="Bacterial sugar transferase" evidence="10">
    <location>
        <begin position="36"/>
        <end position="224"/>
    </location>
</feature>
<keyword evidence="4 11" id="KW-0808">Transferase</keyword>
<dbReference type="Proteomes" id="UP000244924">
    <property type="component" value="Unassembled WGS sequence"/>
</dbReference>
<keyword evidence="6 9" id="KW-1133">Transmembrane helix</keyword>
<evidence type="ECO:0000256" key="8">
    <source>
        <dbReference type="ARBA" id="ARBA00023169"/>
    </source>
</evidence>
<dbReference type="OrthoDB" id="9808602at2"/>
<dbReference type="RefSeq" id="WP_108854157.1">
    <property type="nucleotide sequence ID" value="NZ_OMOQ01000003.1"/>
</dbReference>
<evidence type="ECO:0000256" key="3">
    <source>
        <dbReference type="ARBA" id="ARBA00022475"/>
    </source>
</evidence>
<comment type="subcellular location">
    <subcellularLocation>
        <location evidence="1">Cell membrane</location>
    </subcellularLocation>
</comment>
<evidence type="ECO:0000313" key="12">
    <source>
        <dbReference type="Proteomes" id="UP000244924"/>
    </source>
</evidence>
<dbReference type="GO" id="GO:0102334">
    <property type="term" value="F:N,N'-diacetylbacilliosaminyl-1-phosphate transferase activity"/>
    <property type="evidence" value="ECO:0007669"/>
    <property type="project" value="UniProtKB-EC"/>
</dbReference>